<evidence type="ECO:0000313" key="3">
    <source>
        <dbReference type="EMBL" id="OTO10141.1"/>
    </source>
</evidence>
<protein>
    <recommendedName>
        <fullName evidence="5">Transposase</fullName>
    </recommendedName>
</protein>
<comment type="caution">
    <text evidence="3">The sequence shown here is derived from an EMBL/GenBank/DDBJ whole genome shotgun (WGS) entry which is preliminary data.</text>
</comment>
<evidence type="ECO:0000313" key="2">
    <source>
        <dbReference type="EMBL" id="MEI5995340.1"/>
    </source>
</evidence>
<dbReference type="InterPro" id="IPR010921">
    <property type="entry name" value="Trp_repressor/repl_initiator"/>
</dbReference>
<keyword evidence="4" id="KW-1185">Reference proteome</keyword>
<dbReference type="GO" id="GO:0004803">
    <property type="term" value="F:transposase activity"/>
    <property type="evidence" value="ECO:0007669"/>
    <property type="project" value="InterPro"/>
</dbReference>
<gene>
    <name evidence="3" type="ORF">A5880_000824</name>
    <name evidence="2" type="ORF">A5880_002930</name>
</gene>
<dbReference type="EMBL" id="NGLE01000001">
    <property type="protein sequence ID" value="OTO10141.1"/>
    <property type="molecule type" value="Genomic_DNA"/>
</dbReference>
<reference evidence="2 4" key="2">
    <citation type="submission" date="2018-07" db="EMBL/GenBank/DDBJ databases">
        <title>The Genome Sequence of Enterococcus sp. DIV0659b.</title>
        <authorList>
            <consortium name="The Broad Institute Genomics Platform"/>
            <consortium name="The Broad Institute Genomic Center for Infectious Diseases"/>
            <person name="Earl A."/>
            <person name="Manson A."/>
            <person name="Schwartman J."/>
            <person name="Gilmore M."/>
            <person name="Abouelleil A."/>
            <person name="Cao P."/>
            <person name="Chapman S."/>
            <person name="Cusick C."/>
            <person name="Shea T."/>
            <person name="Young S."/>
            <person name="Neafsey D."/>
            <person name="Nusbaum C."/>
            <person name="Birren B."/>
        </authorList>
    </citation>
    <scope>NUCLEOTIDE SEQUENCE [LARGE SCALE GENOMIC DNA]</scope>
    <source>
        <strain evidence="2 4">4G2_DIV0659</strain>
    </source>
</reference>
<evidence type="ECO:0008006" key="5">
    <source>
        <dbReference type="Google" id="ProtNLM"/>
    </source>
</evidence>
<dbReference type="AlphaFoldDB" id="A0A242CIW0"/>
<dbReference type="InterPro" id="IPR052057">
    <property type="entry name" value="IS150/IS1296_orfA-like"/>
</dbReference>
<dbReference type="EMBL" id="NGLE02000001">
    <property type="protein sequence ID" value="MEI5995340.1"/>
    <property type="molecule type" value="Genomic_DNA"/>
</dbReference>
<dbReference type="SUPFAM" id="SSF46689">
    <property type="entry name" value="Homeodomain-like"/>
    <property type="match status" value="1"/>
</dbReference>
<feature type="coiled-coil region" evidence="1">
    <location>
        <begin position="130"/>
        <end position="157"/>
    </location>
</feature>
<dbReference type="Proteomes" id="UP000195139">
    <property type="component" value="Unassembled WGS sequence"/>
</dbReference>
<dbReference type="GO" id="GO:0043565">
    <property type="term" value="F:sequence-specific DNA binding"/>
    <property type="evidence" value="ECO:0007669"/>
    <property type="project" value="InterPro"/>
</dbReference>
<dbReference type="Gene3D" id="1.10.10.10">
    <property type="entry name" value="Winged helix-like DNA-binding domain superfamily/Winged helix DNA-binding domain"/>
    <property type="match status" value="2"/>
</dbReference>
<name>A0A242CIW0_9ENTE</name>
<dbReference type="InterPro" id="IPR002514">
    <property type="entry name" value="Transposase_8"/>
</dbReference>
<dbReference type="InterPro" id="IPR036388">
    <property type="entry name" value="WH-like_DNA-bd_sf"/>
</dbReference>
<dbReference type="PANTHER" id="PTHR33795:SF1">
    <property type="entry name" value="INSERTION ELEMENT IS150 PROTEIN INSJ"/>
    <property type="match status" value="1"/>
</dbReference>
<dbReference type="GO" id="GO:0006313">
    <property type="term" value="P:DNA transposition"/>
    <property type="evidence" value="ECO:0007669"/>
    <property type="project" value="InterPro"/>
</dbReference>
<organism evidence="3">
    <name type="scientific">Candidatus Enterococcus mansonii</name>
    <dbReference type="NCBI Taxonomy" id="1834181"/>
    <lineage>
        <taxon>Bacteria</taxon>
        <taxon>Bacillati</taxon>
        <taxon>Bacillota</taxon>
        <taxon>Bacilli</taxon>
        <taxon>Lactobacillales</taxon>
        <taxon>Enterococcaceae</taxon>
        <taxon>Enterococcus</taxon>
    </lineage>
</organism>
<reference evidence="3" key="1">
    <citation type="submission" date="2017-05" db="EMBL/GenBank/DDBJ databases">
        <title>The Genome Sequence of Enterococcus sp. 4G2_DIV0659.</title>
        <authorList>
            <consortium name="The Broad Institute Genomics Platform"/>
            <consortium name="The Broad Institute Genomic Center for Infectious Diseases"/>
            <person name="Earl A."/>
            <person name="Manson A."/>
            <person name="Schwartman J."/>
            <person name="Gilmore M."/>
            <person name="Abouelleil A."/>
            <person name="Cao P."/>
            <person name="Chapman S."/>
            <person name="Cusick C."/>
            <person name="Shea T."/>
            <person name="Young S."/>
            <person name="Neafsey D."/>
            <person name="Nusbaum C."/>
            <person name="Birren B."/>
        </authorList>
    </citation>
    <scope>NUCLEOTIDE SEQUENCE [LARGE SCALE GENOMIC DNA]</scope>
    <source>
        <strain evidence="3">4G2_DIV0659</strain>
    </source>
</reference>
<accession>A0A242CIW0</accession>
<keyword evidence="1" id="KW-0175">Coiled coil</keyword>
<sequence length="171" mass="20502">MTKYSYELKKQVVQDYLEGLGGYKKLAKKYNLASKGIILNWLNVYEHYGFEGLEIKRKKRSYTTKFKEKAVQYYVAGQLSYREVANQLGMDNPSLLATWVRKYTMEGTKAFKNNRKSQEDDIFMKKERSKQEDNKRVRELEIQLRQAQIEIDCLKELRRLRKKKQIKKKLK</sequence>
<dbReference type="STRING" id="1834181.A5880_000824"/>
<dbReference type="Pfam" id="PF01527">
    <property type="entry name" value="HTH_Tnp_1"/>
    <property type="match status" value="1"/>
</dbReference>
<evidence type="ECO:0000313" key="4">
    <source>
        <dbReference type="Proteomes" id="UP000195139"/>
    </source>
</evidence>
<proteinExistence type="predicted"/>
<evidence type="ECO:0000256" key="1">
    <source>
        <dbReference type="SAM" id="Coils"/>
    </source>
</evidence>
<dbReference type="PANTHER" id="PTHR33795">
    <property type="entry name" value="INSERTION ELEMENT IS150 PROTEIN INSJ"/>
    <property type="match status" value="1"/>
</dbReference>
<dbReference type="InterPro" id="IPR009057">
    <property type="entry name" value="Homeodomain-like_sf"/>
</dbReference>
<dbReference type="SUPFAM" id="SSF48295">
    <property type="entry name" value="TrpR-like"/>
    <property type="match status" value="1"/>
</dbReference>